<sequence>MTSVSKGKKKFIERGILLLSIAAAVGAVMLASTLYDYYLEKKYPNSSLYGTWTEQDVATYAAEEFVLTPSGVAINGGIVDTRYSWNGTYLEFQVGNKTRRFKVLNEELTEIQLISEPHYQPVYRLSENYKNNIP</sequence>
<name>E8LQ12_9VIBR</name>
<keyword evidence="1" id="KW-1133">Transmembrane helix</keyword>
<dbReference type="Pfam" id="PF11012">
    <property type="entry name" value="DUF2850"/>
    <property type="match status" value="1"/>
</dbReference>
<evidence type="ECO:0000256" key="1">
    <source>
        <dbReference type="SAM" id="Phobius"/>
    </source>
</evidence>
<dbReference type="InterPro" id="IPR021271">
    <property type="entry name" value="DUF2850"/>
</dbReference>
<dbReference type="RefSeq" id="WP_006877921.1">
    <property type="nucleotide sequence ID" value="NZ_AEVS01000014.1"/>
</dbReference>
<evidence type="ECO:0000313" key="3">
    <source>
        <dbReference type="Proteomes" id="UP000004371"/>
    </source>
</evidence>
<keyword evidence="3" id="KW-1185">Reference proteome</keyword>
<dbReference type="eggNOG" id="ENOG5031MRV">
    <property type="taxonomic scope" value="Bacteria"/>
</dbReference>
<accession>E8LQ12</accession>
<reference evidence="2 3" key="1">
    <citation type="journal article" date="2012" name="Int. J. Syst. Evol. Microbiol.">
        <title>Vibrio caribbeanicus sp. nov., isolated from the marine sponge Scleritoderma cyanea.</title>
        <authorList>
            <person name="Hoffmann M."/>
            <person name="Monday S.R."/>
            <person name="Allard M.W."/>
            <person name="Strain E.A."/>
            <person name="Whittaker P."/>
            <person name="Naum M."/>
            <person name="McCarthy P.J."/>
            <person name="Lopez J.V."/>
            <person name="Fischer M."/>
            <person name="Brown E.W."/>
        </authorList>
    </citation>
    <scope>NUCLEOTIDE SEQUENCE [LARGE SCALE GENOMIC DNA]</scope>
    <source>
        <strain evidence="2 3">LMG 20546</strain>
    </source>
</reference>
<gene>
    <name evidence="2" type="ORF">VIBR0546_18486</name>
</gene>
<dbReference type="EMBL" id="AEVS01000014">
    <property type="protein sequence ID" value="EGA67286.1"/>
    <property type="molecule type" value="Genomic_DNA"/>
</dbReference>
<dbReference type="Proteomes" id="UP000004371">
    <property type="component" value="Unassembled WGS sequence"/>
</dbReference>
<dbReference type="STRING" id="945543.VIBR0546_18486"/>
<keyword evidence="1" id="KW-0812">Transmembrane</keyword>
<protein>
    <recommendedName>
        <fullName evidence="4">DUF2850 domain-containing protein</fullName>
    </recommendedName>
</protein>
<comment type="caution">
    <text evidence="2">The sequence shown here is derived from an EMBL/GenBank/DDBJ whole genome shotgun (WGS) entry which is preliminary data.</text>
</comment>
<evidence type="ECO:0008006" key="4">
    <source>
        <dbReference type="Google" id="ProtNLM"/>
    </source>
</evidence>
<keyword evidence="1" id="KW-0472">Membrane</keyword>
<evidence type="ECO:0000313" key="2">
    <source>
        <dbReference type="EMBL" id="EGA67286.1"/>
    </source>
</evidence>
<feature type="transmembrane region" description="Helical" evidence="1">
    <location>
        <begin position="16"/>
        <end position="38"/>
    </location>
</feature>
<proteinExistence type="predicted"/>
<dbReference type="AlphaFoldDB" id="E8LQ12"/>
<organism evidence="2 3">
    <name type="scientific">Vibrio brasiliensis LMG 20546</name>
    <dbReference type="NCBI Taxonomy" id="945543"/>
    <lineage>
        <taxon>Bacteria</taxon>
        <taxon>Pseudomonadati</taxon>
        <taxon>Pseudomonadota</taxon>
        <taxon>Gammaproteobacteria</taxon>
        <taxon>Vibrionales</taxon>
        <taxon>Vibrionaceae</taxon>
        <taxon>Vibrio</taxon>
        <taxon>Vibrio oreintalis group</taxon>
    </lineage>
</organism>